<dbReference type="AlphaFoldDB" id="A0A060ZEB6"/>
<dbReference type="Gene3D" id="3.40.50.720">
    <property type="entry name" value="NAD(P)-binding Rossmann-like Domain"/>
    <property type="match status" value="1"/>
</dbReference>
<gene>
    <name evidence="8" type="ORF">J2Z30_002889</name>
    <name evidence="7" type="ORF">SIRAN1295</name>
</gene>
<feature type="domain" description="Ketopantoate reductase N-terminal" evidence="5">
    <location>
        <begin position="3"/>
        <end position="152"/>
    </location>
</feature>
<dbReference type="PANTHER" id="PTHR21708:SF26">
    <property type="entry name" value="2-DEHYDROPANTOATE 2-REDUCTASE"/>
    <property type="match status" value="1"/>
</dbReference>
<dbReference type="FunFam" id="1.10.1040.10:FF:000017">
    <property type="entry name" value="2-dehydropantoate 2-reductase"/>
    <property type="match status" value="1"/>
</dbReference>
<dbReference type="InterPro" id="IPR051402">
    <property type="entry name" value="KPR-Related"/>
</dbReference>
<dbReference type="InterPro" id="IPR036291">
    <property type="entry name" value="NAD(P)-bd_dom_sf"/>
</dbReference>
<comment type="function">
    <text evidence="4">Catalyzes the NADPH-dependent reduction of ketopantoate into pantoic acid.</text>
</comment>
<dbReference type="InterPro" id="IPR008927">
    <property type="entry name" value="6-PGluconate_DH-like_C_sf"/>
</dbReference>
<dbReference type="EMBL" id="LK022848">
    <property type="protein sequence ID" value="CDR03615.1"/>
    <property type="molecule type" value="Genomic_DNA"/>
</dbReference>
<dbReference type="InterPro" id="IPR013752">
    <property type="entry name" value="KPA_reductase"/>
</dbReference>
<dbReference type="SUPFAM" id="SSF51735">
    <property type="entry name" value="NAD(P)-binding Rossmann-fold domains"/>
    <property type="match status" value="1"/>
</dbReference>
<evidence type="ECO:0000256" key="3">
    <source>
        <dbReference type="ARBA" id="ARBA00023002"/>
    </source>
</evidence>
<sequence>MRIAIIGAGGVGGYFGARLAAAGDEVTFVARGRHLAAIREKGLTVRSPLGDLRVPSEAVVPTVSDLEAPDLVMVAVKLWDTEDVARQLAPLAESGAAVVSFQNGVQKDTELRRHLPAGSVLGGVGYISAFIEEPGVVVHNGTLQRLVFGEYDRKESPRARHFLDRCLAAGVDAEISGDIERTIWEKFVFLVGLSGTTSAVRQPIGVVRGNPGSRDLLRDVMHEVVAVGRAKGVGLDPGFADDRLAFCDTLPATMTSSMHNDLLRGNRLELGWLSGAVADLGAELGVATPRNRAIADILAPYAPGDPAATGGPEVSAAGGASR</sequence>
<dbReference type="PANTHER" id="PTHR21708">
    <property type="entry name" value="PROBABLE 2-DEHYDROPANTOATE 2-REDUCTASE"/>
    <property type="match status" value="1"/>
</dbReference>
<dbReference type="Pfam" id="PF08546">
    <property type="entry name" value="ApbA_C"/>
    <property type="match status" value="1"/>
</dbReference>
<evidence type="ECO:0000256" key="1">
    <source>
        <dbReference type="ARBA" id="ARBA00007870"/>
    </source>
</evidence>
<evidence type="ECO:0000259" key="5">
    <source>
        <dbReference type="Pfam" id="PF02558"/>
    </source>
</evidence>
<evidence type="ECO:0000313" key="7">
    <source>
        <dbReference type="EMBL" id="CDR03615.1"/>
    </source>
</evidence>
<dbReference type="RefSeq" id="WP_044567836.1">
    <property type="nucleotide sequence ID" value="NZ_BAABDR010000025.1"/>
</dbReference>
<keyword evidence="4" id="KW-0566">Pantothenate biosynthesis</keyword>
<dbReference type="InterPro" id="IPR003710">
    <property type="entry name" value="ApbA"/>
</dbReference>
<protein>
    <recommendedName>
        <fullName evidence="4">2-dehydropantoate 2-reductase</fullName>
        <ecNumber evidence="4">1.1.1.169</ecNumber>
    </recommendedName>
    <alternativeName>
        <fullName evidence="4">Ketopantoate reductase</fullName>
    </alternativeName>
</protein>
<dbReference type="GO" id="GO:0008677">
    <property type="term" value="F:2-dehydropantoate 2-reductase activity"/>
    <property type="evidence" value="ECO:0007669"/>
    <property type="project" value="UniProtKB-EC"/>
</dbReference>
<comment type="pathway">
    <text evidence="4">Cofactor biosynthesis; (R)-pantothenate biosynthesis; (R)-pantoate from 3-methyl-2-oxobutanoate: step 2/2.</text>
</comment>
<evidence type="ECO:0000259" key="6">
    <source>
        <dbReference type="Pfam" id="PF08546"/>
    </source>
</evidence>
<dbReference type="InterPro" id="IPR013328">
    <property type="entry name" value="6PGD_dom2"/>
</dbReference>
<keyword evidence="3 4" id="KW-0560">Oxidoreductase</keyword>
<evidence type="ECO:0000313" key="8">
    <source>
        <dbReference type="EMBL" id="MBP2061873.1"/>
    </source>
</evidence>
<dbReference type="EC" id="1.1.1.169" evidence="4"/>
<evidence type="ECO:0000313" key="9">
    <source>
        <dbReference type="Proteomes" id="UP000756710"/>
    </source>
</evidence>
<comment type="catalytic activity">
    <reaction evidence="4">
        <text>(R)-pantoate + NADP(+) = 2-dehydropantoate + NADPH + H(+)</text>
        <dbReference type="Rhea" id="RHEA:16233"/>
        <dbReference type="ChEBI" id="CHEBI:11561"/>
        <dbReference type="ChEBI" id="CHEBI:15378"/>
        <dbReference type="ChEBI" id="CHEBI:15980"/>
        <dbReference type="ChEBI" id="CHEBI:57783"/>
        <dbReference type="ChEBI" id="CHEBI:58349"/>
        <dbReference type="EC" id="1.1.1.169"/>
    </reaction>
</comment>
<dbReference type="GO" id="GO:0015940">
    <property type="term" value="P:pantothenate biosynthetic process"/>
    <property type="evidence" value="ECO:0007669"/>
    <property type="project" value="UniProtKB-UniPathway"/>
</dbReference>
<dbReference type="SUPFAM" id="SSF48179">
    <property type="entry name" value="6-phosphogluconate dehydrogenase C-terminal domain-like"/>
    <property type="match status" value="1"/>
</dbReference>
<proteinExistence type="inferred from homology"/>
<reference evidence="7" key="1">
    <citation type="submission" date="2014-05" db="EMBL/GenBank/DDBJ databases">
        <authorList>
            <person name="Horn Fabian"/>
        </authorList>
    </citation>
    <scope>NUCLEOTIDE SEQUENCE</scope>
</reference>
<feature type="domain" description="Ketopantoate reductase C-terminal" evidence="6">
    <location>
        <begin position="178"/>
        <end position="300"/>
    </location>
</feature>
<dbReference type="FunFam" id="3.40.50.720:FF:000307">
    <property type="entry name" value="2-dehydropantoate 2-reductase"/>
    <property type="match status" value="1"/>
</dbReference>
<comment type="similarity">
    <text evidence="1 4">Belongs to the ketopantoate reductase family.</text>
</comment>
<dbReference type="InterPro" id="IPR013332">
    <property type="entry name" value="KPR_N"/>
</dbReference>
<dbReference type="NCBIfam" id="TIGR00745">
    <property type="entry name" value="apbA_panE"/>
    <property type="match status" value="1"/>
</dbReference>
<evidence type="ECO:0000256" key="4">
    <source>
        <dbReference type="RuleBase" id="RU362068"/>
    </source>
</evidence>
<reference evidence="8 9" key="2">
    <citation type="submission" date="2021-03" db="EMBL/GenBank/DDBJ databases">
        <title>Genomic Encyclopedia of Type Strains, Phase IV (KMG-IV): sequencing the most valuable type-strain genomes for metagenomic binning, comparative biology and taxonomic classification.</title>
        <authorList>
            <person name="Goeker M."/>
        </authorList>
    </citation>
    <scope>NUCLEOTIDE SEQUENCE [LARGE SCALE GENOMIC DNA]</scope>
    <source>
        <strain evidence="8 9">DSM 41954</strain>
    </source>
</reference>
<dbReference type="UniPathway" id="UPA00028">
    <property type="reaction ID" value="UER00004"/>
</dbReference>
<dbReference type="EMBL" id="JAGGLR010000007">
    <property type="protein sequence ID" value="MBP2061873.1"/>
    <property type="molecule type" value="Genomic_DNA"/>
</dbReference>
<evidence type="ECO:0000256" key="2">
    <source>
        <dbReference type="ARBA" id="ARBA00022857"/>
    </source>
</evidence>
<dbReference type="GO" id="GO:0005737">
    <property type="term" value="C:cytoplasm"/>
    <property type="evidence" value="ECO:0007669"/>
    <property type="project" value="TreeGrafter"/>
</dbReference>
<name>A0A060ZEB6_9ACTN</name>
<organism evidence="7">
    <name type="scientific">Streptomyces iranensis</name>
    <dbReference type="NCBI Taxonomy" id="576784"/>
    <lineage>
        <taxon>Bacteria</taxon>
        <taxon>Bacillati</taxon>
        <taxon>Actinomycetota</taxon>
        <taxon>Actinomycetes</taxon>
        <taxon>Kitasatosporales</taxon>
        <taxon>Streptomycetaceae</taxon>
        <taxon>Streptomyces</taxon>
        <taxon>Streptomyces violaceusniger group</taxon>
    </lineage>
</organism>
<accession>A0A060ZEB6</accession>
<dbReference type="Gene3D" id="1.10.1040.10">
    <property type="entry name" value="N-(1-d-carboxylethyl)-l-norvaline Dehydrogenase, domain 2"/>
    <property type="match status" value="1"/>
</dbReference>
<dbReference type="Pfam" id="PF02558">
    <property type="entry name" value="ApbA"/>
    <property type="match status" value="1"/>
</dbReference>
<dbReference type="Proteomes" id="UP000756710">
    <property type="component" value="Unassembled WGS sequence"/>
</dbReference>
<keyword evidence="2 4" id="KW-0521">NADP</keyword>
<dbReference type="HOGENOM" id="CLU_031468_6_1_11"/>
<keyword evidence="9" id="KW-1185">Reference proteome</keyword>